<feature type="compositionally biased region" description="Low complexity" evidence="1">
    <location>
        <begin position="571"/>
        <end position="589"/>
    </location>
</feature>
<feature type="region of interest" description="Disordered" evidence="1">
    <location>
        <begin position="32"/>
        <end position="149"/>
    </location>
</feature>
<dbReference type="AlphaFoldDB" id="C4JNP2"/>
<dbReference type="HOGENOM" id="CLU_003477_0_2_1"/>
<dbReference type="GO" id="GO:0005740">
    <property type="term" value="C:mitochondrial envelope"/>
    <property type="evidence" value="ECO:0007669"/>
    <property type="project" value="TreeGrafter"/>
</dbReference>
<proteinExistence type="predicted"/>
<feature type="compositionally biased region" description="Basic and acidic residues" evidence="1">
    <location>
        <begin position="35"/>
        <end position="51"/>
    </location>
</feature>
<accession>C4JNP2</accession>
<organism evidence="2 3">
    <name type="scientific">Uncinocarpus reesii (strain UAMH 1704)</name>
    <dbReference type="NCBI Taxonomy" id="336963"/>
    <lineage>
        <taxon>Eukaryota</taxon>
        <taxon>Fungi</taxon>
        <taxon>Dikarya</taxon>
        <taxon>Ascomycota</taxon>
        <taxon>Pezizomycotina</taxon>
        <taxon>Eurotiomycetes</taxon>
        <taxon>Eurotiomycetidae</taxon>
        <taxon>Onygenales</taxon>
        <taxon>Onygenaceae</taxon>
        <taxon>Uncinocarpus</taxon>
    </lineage>
</organism>
<dbReference type="InParanoid" id="C4JNP2"/>
<keyword evidence="3" id="KW-1185">Reference proteome</keyword>
<evidence type="ECO:0000256" key="1">
    <source>
        <dbReference type="SAM" id="MobiDB-lite"/>
    </source>
</evidence>
<dbReference type="GO" id="GO:0000964">
    <property type="term" value="P:mitochondrial RNA 5'-end processing"/>
    <property type="evidence" value="ECO:0007669"/>
    <property type="project" value="TreeGrafter"/>
</dbReference>
<dbReference type="eggNOG" id="ENOG502QPU6">
    <property type="taxonomic scope" value="Eukaryota"/>
</dbReference>
<dbReference type="OrthoDB" id="10249045at2759"/>
<feature type="compositionally biased region" description="Polar residues" evidence="1">
    <location>
        <begin position="64"/>
        <end position="74"/>
    </location>
</feature>
<dbReference type="GeneID" id="8439387"/>
<sequence length="708" mass="80640">MFSRSLQIAARPSRSYVCLFCVSRTFERSFTASSTRHDAVTDSKSDLDQKPHFPLGAVPLKLQKAQSEVPSTADPSVHESAGPQHISTTKKKRKSKKGRNGPEEPTSKATITPRKVKSKLIRKTFPSKSFAPPPPVAESTSNSEPEKHDEFRHVHAGDLEAASGILEPSEEQIEALNVESEAVPSLAYGLDRVLFNPGVYHLRDPRSRVYNFDPYLSSIMPVSEFDFEALGDYITSSRDVVLRNMARDHGKKYIGSSSSMTGVLSHFHFLLSAWRPLQMQALSQGFPDRLRSFTRLTRAPAAVFLRYKDGVYAIDADKEYDTANILMNLGKSMEKLLTMPMDEFERYRRTNANRTPLGEAAPETYHYSTCGDFLMRAQLDAHDSRLPGTGMFDLKTRAVVSIRMDIENFPKGLGYEIKSRFGDFESFEREWFDMARSAFLKYSLQVRVGRMDGIFVAFHNIQRIFGFQYLPLEDMDMVLHGQSDTVLGDTEFVHSVRLWNQVLNRAIAQFPEQSLRFHFECREGVTPFMYIFAEPVTEDEIDAIQNSNKEKIEKIQDRLLYPERYQEDAEAANVEPSPSEEAAAYPAESSEPDKPTESDSENARSKPVLGMTLRICNVVDGEIVTRPNNLKKDQRWLVDYSLTTLPENRARALLEACKRRREKQYLPTDPEGSHYSRKLWQISDRGRKWRNAQDELDEKYGIVTLNGN</sequence>
<protein>
    <recommendedName>
        <fullName evidence="4">Mitochondrial mRNA processing protein PET127</fullName>
    </recommendedName>
</protein>
<dbReference type="VEuPathDB" id="FungiDB:UREG_03040"/>
<dbReference type="KEGG" id="ure:UREG_03040"/>
<feature type="compositionally biased region" description="Basic and acidic residues" evidence="1">
    <location>
        <begin position="591"/>
        <end position="604"/>
    </location>
</feature>
<dbReference type="Pfam" id="PF08634">
    <property type="entry name" value="Pet127"/>
    <property type="match status" value="1"/>
</dbReference>
<dbReference type="InterPro" id="IPR013943">
    <property type="entry name" value="Pet127"/>
</dbReference>
<evidence type="ECO:0000313" key="2">
    <source>
        <dbReference type="EMBL" id="EEP78195.1"/>
    </source>
</evidence>
<dbReference type="RefSeq" id="XP_002543524.1">
    <property type="nucleotide sequence ID" value="XM_002543478.1"/>
</dbReference>
<evidence type="ECO:0000313" key="3">
    <source>
        <dbReference type="Proteomes" id="UP000002058"/>
    </source>
</evidence>
<name>C4JNP2_UNCRE</name>
<dbReference type="STRING" id="336963.C4JNP2"/>
<feature type="compositionally biased region" description="Basic residues" evidence="1">
    <location>
        <begin position="88"/>
        <end position="99"/>
    </location>
</feature>
<dbReference type="EMBL" id="CH476616">
    <property type="protein sequence ID" value="EEP78195.1"/>
    <property type="molecule type" value="Genomic_DNA"/>
</dbReference>
<feature type="region of interest" description="Disordered" evidence="1">
    <location>
        <begin position="567"/>
        <end position="606"/>
    </location>
</feature>
<dbReference type="PANTHER" id="PTHR31014:SF0">
    <property type="entry name" value="MITOCHONDRIAL TRANSLATION SYSTEM COMPONENT PET127-RELATED"/>
    <property type="match status" value="1"/>
</dbReference>
<evidence type="ECO:0008006" key="4">
    <source>
        <dbReference type="Google" id="ProtNLM"/>
    </source>
</evidence>
<dbReference type="Proteomes" id="UP000002058">
    <property type="component" value="Unassembled WGS sequence"/>
</dbReference>
<reference evidence="3" key="1">
    <citation type="journal article" date="2009" name="Genome Res.">
        <title>Comparative genomic analyses of the human fungal pathogens Coccidioides and their relatives.</title>
        <authorList>
            <person name="Sharpton T.J."/>
            <person name="Stajich J.E."/>
            <person name="Rounsley S.D."/>
            <person name="Gardner M.J."/>
            <person name="Wortman J.R."/>
            <person name="Jordar V.S."/>
            <person name="Maiti R."/>
            <person name="Kodira C.D."/>
            <person name="Neafsey D.E."/>
            <person name="Zeng Q."/>
            <person name="Hung C.-Y."/>
            <person name="McMahan C."/>
            <person name="Muszewska A."/>
            <person name="Grynberg M."/>
            <person name="Mandel M.A."/>
            <person name="Kellner E.M."/>
            <person name="Barker B.M."/>
            <person name="Galgiani J.N."/>
            <person name="Orbach M.J."/>
            <person name="Kirkland T.N."/>
            <person name="Cole G.T."/>
            <person name="Henn M.R."/>
            <person name="Birren B.W."/>
            <person name="Taylor J.W."/>
        </authorList>
    </citation>
    <scope>NUCLEOTIDE SEQUENCE [LARGE SCALE GENOMIC DNA]</scope>
    <source>
        <strain evidence="3">UAMH 1704</strain>
    </source>
</reference>
<dbReference type="PANTHER" id="PTHR31014">
    <property type="entry name" value="MITOCHONDRIAL TRANSLATION SYSTEM COMPONENT PET127-RELATED"/>
    <property type="match status" value="1"/>
</dbReference>
<gene>
    <name evidence="2" type="ORF">UREG_03040</name>
</gene>
<dbReference type="OMA" id="PEAYHYS"/>